<dbReference type="GO" id="GO:0003866">
    <property type="term" value="F:3-phosphoshikimate 1-carboxyvinyltransferase activity"/>
    <property type="evidence" value="ECO:0007669"/>
    <property type="project" value="UniProtKB-UniRule"/>
</dbReference>
<dbReference type="PANTHER" id="PTHR21090:SF5">
    <property type="entry name" value="PENTAFUNCTIONAL AROM POLYPEPTIDE"/>
    <property type="match status" value="1"/>
</dbReference>
<feature type="binding site" evidence="8">
    <location>
        <position position="351"/>
    </location>
    <ligand>
        <name>phosphoenolpyruvate</name>
        <dbReference type="ChEBI" id="CHEBI:58702"/>
    </ligand>
</feature>
<comment type="caution">
    <text evidence="10">The sequence shown here is derived from an EMBL/GenBank/DDBJ whole genome shotgun (WGS) entry which is preliminary data.</text>
</comment>
<comment type="catalytic activity">
    <reaction evidence="7">
        <text>3-phosphoshikimate + phosphoenolpyruvate = 5-O-(1-carboxyvinyl)-3-phosphoshikimate + phosphate</text>
        <dbReference type="Rhea" id="RHEA:21256"/>
        <dbReference type="ChEBI" id="CHEBI:43474"/>
        <dbReference type="ChEBI" id="CHEBI:57701"/>
        <dbReference type="ChEBI" id="CHEBI:58702"/>
        <dbReference type="ChEBI" id="CHEBI:145989"/>
        <dbReference type="EC" id="2.5.1.19"/>
    </reaction>
    <physiologicalReaction direction="left-to-right" evidence="7">
        <dbReference type="Rhea" id="RHEA:21257"/>
    </physiologicalReaction>
</comment>
<comment type="subcellular location">
    <subcellularLocation>
        <location evidence="8">Cytoplasm</location>
    </subcellularLocation>
</comment>
<dbReference type="Gene3D" id="3.65.10.10">
    <property type="entry name" value="Enolpyruvate transferase domain"/>
    <property type="match status" value="2"/>
</dbReference>
<feature type="binding site" evidence="8">
    <location>
        <position position="170"/>
    </location>
    <ligand>
        <name>3-phosphoshikimate</name>
        <dbReference type="ChEBI" id="CHEBI:145989"/>
    </ligand>
</feature>
<feature type="domain" description="Enolpyruvate transferase" evidence="9">
    <location>
        <begin position="9"/>
        <end position="428"/>
    </location>
</feature>
<evidence type="ECO:0000256" key="3">
    <source>
        <dbReference type="ARBA" id="ARBA00022490"/>
    </source>
</evidence>
<feature type="binding site" evidence="8">
    <location>
        <position position="22"/>
    </location>
    <ligand>
        <name>3-phosphoshikimate</name>
        <dbReference type="ChEBI" id="CHEBI:145989"/>
    </ligand>
</feature>
<evidence type="ECO:0000256" key="5">
    <source>
        <dbReference type="ARBA" id="ARBA00022679"/>
    </source>
</evidence>
<protein>
    <recommendedName>
        <fullName evidence="8">3-phosphoshikimate 1-carboxyvinyltransferase</fullName>
        <ecNumber evidence="8">2.5.1.19</ecNumber>
    </recommendedName>
    <alternativeName>
        <fullName evidence="8">5-enolpyruvylshikimate-3-phosphate synthase</fullName>
        <shortName evidence="8">EPSP synthase</shortName>
        <shortName evidence="8">EPSPS</shortName>
    </alternativeName>
</protein>
<dbReference type="InterPro" id="IPR023193">
    <property type="entry name" value="EPSP_synthase_CS"/>
</dbReference>
<feature type="binding site" evidence="8">
    <location>
        <position position="23"/>
    </location>
    <ligand>
        <name>3-phosphoshikimate</name>
        <dbReference type="ChEBI" id="CHEBI:145989"/>
    </ligand>
</feature>
<feature type="binding site" evidence="8">
    <location>
        <position position="168"/>
    </location>
    <ligand>
        <name>3-phosphoshikimate</name>
        <dbReference type="ChEBI" id="CHEBI:145989"/>
    </ligand>
</feature>
<dbReference type="PANTHER" id="PTHR21090">
    <property type="entry name" value="AROM/DEHYDROQUINATE SYNTHASE"/>
    <property type="match status" value="1"/>
</dbReference>
<accession>A0A839SPY4</accession>
<evidence type="ECO:0000256" key="1">
    <source>
        <dbReference type="ARBA" id="ARBA00004811"/>
    </source>
</evidence>
<dbReference type="FunFam" id="3.65.10.10:FF:000005">
    <property type="entry name" value="3-phosphoshikimate 1-carboxyvinyltransferase"/>
    <property type="match status" value="1"/>
</dbReference>
<organism evidence="10 11">
    <name type="scientific">Limibacillus halophilus</name>
    <dbReference type="NCBI Taxonomy" id="1579333"/>
    <lineage>
        <taxon>Bacteria</taxon>
        <taxon>Pseudomonadati</taxon>
        <taxon>Pseudomonadota</taxon>
        <taxon>Alphaproteobacteria</taxon>
        <taxon>Rhodospirillales</taxon>
        <taxon>Rhodovibrionaceae</taxon>
        <taxon>Limibacillus</taxon>
    </lineage>
</organism>
<dbReference type="GO" id="GO:0009423">
    <property type="term" value="P:chorismate biosynthetic process"/>
    <property type="evidence" value="ECO:0007669"/>
    <property type="project" value="UniProtKB-UniRule"/>
</dbReference>
<comment type="function">
    <text evidence="8">Catalyzes the transfer of the enolpyruvyl moiety of phosphoenolpyruvate (PEP) to the 5-hydroxyl of shikimate-3-phosphate (S3P) to produce enolpyruvyl shikimate-3-phosphate and inorganic phosphate.</text>
</comment>
<keyword evidence="4 8" id="KW-0028">Amino-acid biosynthesis</keyword>
<keyword evidence="11" id="KW-1185">Reference proteome</keyword>
<feature type="binding site" evidence="8">
    <location>
        <position position="22"/>
    </location>
    <ligand>
        <name>phosphoenolpyruvate</name>
        <dbReference type="ChEBI" id="CHEBI:58702"/>
    </ligand>
</feature>
<gene>
    <name evidence="8" type="primary">aroA</name>
    <name evidence="10" type="ORF">FHR98_000264</name>
</gene>
<evidence type="ECO:0000256" key="2">
    <source>
        <dbReference type="ARBA" id="ARBA00009948"/>
    </source>
</evidence>
<evidence type="ECO:0000256" key="7">
    <source>
        <dbReference type="ARBA" id="ARBA00044633"/>
    </source>
</evidence>
<dbReference type="EMBL" id="JACHXA010000001">
    <property type="protein sequence ID" value="MBB3063999.1"/>
    <property type="molecule type" value="Genomic_DNA"/>
</dbReference>
<comment type="pathway">
    <text evidence="1 8">Metabolic intermediate biosynthesis; chorismate biosynthesis; chorismate from D-erythrose 4-phosphate and phosphoenolpyruvate: step 6/7.</text>
</comment>
<dbReference type="NCBIfam" id="TIGR01356">
    <property type="entry name" value="aroA"/>
    <property type="match status" value="1"/>
</dbReference>
<dbReference type="EC" id="2.5.1.19" evidence="8"/>
<feature type="binding site" evidence="8">
    <location>
        <position position="395"/>
    </location>
    <ligand>
        <name>phosphoenolpyruvate</name>
        <dbReference type="ChEBI" id="CHEBI:58702"/>
    </ligand>
</feature>
<dbReference type="HAMAP" id="MF_00210">
    <property type="entry name" value="EPSP_synth"/>
    <property type="match status" value="1"/>
</dbReference>
<dbReference type="InterPro" id="IPR013792">
    <property type="entry name" value="RNA3'P_cycl/enolpyr_Trfase_a/b"/>
</dbReference>
<comment type="similarity">
    <text evidence="2 8">Belongs to the EPSP synthase family.</text>
</comment>
<feature type="binding site" evidence="8">
    <location>
        <position position="27"/>
    </location>
    <ligand>
        <name>3-phosphoshikimate</name>
        <dbReference type="ChEBI" id="CHEBI:145989"/>
    </ligand>
</feature>
<dbReference type="Proteomes" id="UP000581135">
    <property type="component" value="Unassembled WGS sequence"/>
</dbReference>
<feature type="binding site" evidence="8">
    <location>
        <position position="123"/>
    </location>
    <ligand>
        <name>phosphoenolpyruvate</name>
        <dbReference type="ChEBI" id="CHEBI:58702"/>
    </ligand>
</feature>
<feature type="binding site" evidence="8">
    <location>
        <position position="347"/>
    </location>
    <ligand>
        <name>3-phosphoshikimate</name>
        <dbReference type="ChEBI" id="CHEBI:145989"/>
    </ligand>
</feature>
<feature type="binding site" evidence="8">
    <location>
        <position position="170"/>
    </location>
    <ligand>
        <name>phosphoenolpyruvate</name>
        <dbReference type="ChEBI" id="CHEBI:58702"/>
    </ligand>
</feature>
<comment type="subunit">
    <text evidence="8">Monomer.</text>
</comment>
<feature type="active site" description="Proton acceptor" evidence="8">
    <location>
        <position position="320"/>
    </location>
</feature>
<dbReference type="Pfam" id="PF00275">
    <property type="entry name" value="EPSP_synthase"/>
    <property type="match status" value="1"/>
</dbReference>
<dbReference type="PROSITE" id="PS00104">
    <property type="entry name" value="EPSP_SYNTHASE_1"/>
    <property type="match status" value="1"/>
</dbReference>
<evidence type="ECO:0000256" key="4">
    <source>
        <dbReference type="ARBA" id="ARBA00022605"/>
    </source>
</evidence>
<proteinExistence type="inferred from homology"/>
<dbReference type="GO" id="GO:0005737">
    <property type="term" value="C:cytoplasm"/>
    <property type="evidence" value="ECO:0007669"/>
    <property type="project" value="UniProtKB-SubCell"/>
</dbReference>
<dbReference type="InterPro" id="IPR006264">
    <property type="entry name" value="EPSP_synthase"/>
</dbReference>
<dbReference type="PROSITE" id="PS00885">
    <property type="entry name" value="EPSP_SYNTHASE_2"/>
    <property type="match status" value="1"/>
</dbReference>
<dbReference type="AlphaFoldDB" id="A0A839SPY4"/>
<comment type="caution">
    <text evidence="8">Lacks conserved residue(s) required for the propagation of feature annotation.</text>
</comment>
<reference evidence="10 11" key="1">
    <citation type="submission" date="2020-08" db="EMBL/GenBank/DDBJ databases">
        <title>Genomic Encyclopedia of Type Strains, Phase III (KMG-III): the genomes of soil and plant-associated and newly described type strains.</title>
        <authorList>
            <person name="Whitman W."/>
        </authorList>
    </citation>
    <scope>NUCLEOTIDE SEQUENCE [LARGE SCALE GENOMIC DNA]</scope>
    <source>
        <strain evidence="10 11">CECT 8803</strain>
    </source>
</reference>
<dbReference type="GO" id="GO:0008652">
    <property type="term" value="P:amino acid biosynthetic process"/>
    <property type="evidence" value="ECO:0007669"/>
    <property type="project" value="UniProtKB-KW"/>
</dbReference>
<keyword evidence="3 8" id="KW-0963">Cytoplasm</keyword>
<evidence type="ECO:0000313" key="10">
    <source>
        <dbReference type="EMBL" id="MBB3063999.1"/>
    </source>
</evidence>
<evidence type="ECO:0000313" key="11">
    <source>
        <dbReference type="Proteomes" id="UP000581135"/>
    </source>
</evidence>
<keyword evidence="6 8" id="KW-0057">Aromatic amino acid biosynthesis</keyword>
<evidence type="ECO:0000259" key="9">
    <source>
        <dbReference type="Pfam" id="PF00275"/>
    </source>
</evidence>
<sequence>MTMLNAAPAGALKGDARVPGDKSISHRALMLGGLALGETTVTGLLEGEDVMATAAAMRELGAIVERQADGSWRILGRGVGSLREPSSVLDLGNSGTSARLLSGILASHPLTAVVTGDASLCKRPMGRVIEPLRAMGGEFQTREGGRLPMTVIGSDALIPVEYTLPVPSAQVKSAILFAGLNTAGNTSVIETTPTRDHSERMLRAFGAELTVEPGDNGTRITLVGQAELKGCSVAVPADPSSAAFPLVAALLLPGSEVRLPNVGMNPQRIGLIEVLREMGGDITIENLRDAAGEPVADLLVRASKLQGICVPAERAASMIDEYPILAVAAAAAEGRTEMQGLGELRVKESDRLAVMARGLEACGVTTEEGEDWLTVVGTGGSVTGGALIEAELDHRIAMSFLVLGSISEKGVRIDDGSPIDTSFPGFVDLMNNLGARITTGAP</sequence>
<evidence type="ECO:0000256" key="6">
    <source>
        <dbReference type="ARBA" id="ARBA00023141"/>
    </source>
</evidence>
<feature type="binding site" evidence="8">
    <location>
        <position position="320"/>
    </location>
    <ligand>
        <name>3-phosphoshikimate</name>
        <dbReference type="ChEBI" id="CHEBI:145989"/>
    </ligand>
</feature>
<dbReference type="InterPro" id="IPR036968">
    <property type="entry name" value="Enolpyruvate_Tfrase_sf"/>
</dbReference>
<dbReference type="SUPFAM" id="SSF55205">
    <property type="entry name" value="EPT/RTPC-like"/>
    <property type="match status" value="1"/>
</dbReference>
<dbReference type="InterPro" id="IPR001986">
    <property type="entry name" value="Enolpyruvate_Tfrase_dom"/>
</dbReference>
<dbReference type="PIRSF" id="PIRSF000505">
    <property type="entry name" value="EPSPS"/>
    <property type="match status" value="1"/>
</dbReference>
<dbReference type="GO" id="GO:0009073">
    <property type="term" value="P:aromatic amino acid family biosynthetic process"/>
    <property type="evidence" value="ECO:0007669"/>
    <property type="project" value="UniProtKB-KW"/>
</dbReference>
<dbReference type="CDD" id="cd01556">
    <property type="entry name" value="EPSP_synthase"/>
    <property type="match status" value="1"/>
</dbReference>
<dbReference type="UniPathway" id="UPA00053">
    <property type="reaction ID" value="UER00089"/>
</dbReference>
<feature type="binding site" evidence="8">
    <location>
        <position position="95"/>
    </location>
    <ligand>
        <name>phosphoenolpyruvate</name>
        <dbReference type="ChEBI" id="CHEBI:58702"/>
    </ligand>
</feature>
<keyword evidence="5 8" id="KW-0808">Transferase</keyword>
<name>A0A839SPY4_9PROT</name>
<evidence type="ECO:0000256" key="8">
    <source>
        <dbReference type="HAMAP-Rule" id="MF_00210"/>
    </source>
</evidence>